<accession>A0A923LRY8</accession>
<keyword evidence="1" id="KW-0812">Transmembrane</keyword>
<feature type="transmembrane region" description="Helical" evidence="1">
    <location>
        <begin position="262"/>
        <end position="284"/>
    </location>
</feature>
<feature type="transmembrane region" description="Helical" evidence="1">
    <location>
        <begin position="155"/>
        <end position="177"/>
    </location>
</feature>
<evidence type="ECO:0000313" key="2">
    <source>
        <dbReference type="EMBL" id="MBC5724181.1"/>
    </source>
</evidence>
<feature type="transmembrane region" description="Helical" evidence="1">
    <location>
        <begin position="87"/>
        <end position="110"/>
    </location>
</feature>
<dbReference type="RefSeq" id="WP_054326014.1">
    <property type="nucleotide sequence ID" value="NZ_JACOPL010000001.1"/>
</dbReference>
<keyword evidence="1" id="KW-0472">Membrane</keyword>
<proteinExistence type="predicted"/>
<name>A0A923LRY8_9FIRM</name>
<dbReference type="EMBL" id="JACOPL010000001">
    <property type="protein sequence ID" value="MBC5724181.1"/>
    <property type="molecule type" value="Genomic_DNA"/>
</dbReference>
<dbReference type="NCBIfam" id="TIGR04112">
    <property type="entry name" value="seleno_YedE"/>
    <property type="match status" value="1"/>
</dbReference>
<keyword evidence="1" id="KW-1133">Transmembrane helix</keyword>
<sequence>MSKHHRLILLAGFITGLAALGLTAAGNPANMGFCIACFLRDIAGGLGMHSAAKVQYIRPEIIGLVLGALLSATAGREFEARAGSAPALRFVLGMIVMVGALAFLGCPLRMVLRLAGGDLTAVSGFAGFALGIGIGVLCLKKGFSLGRAYKVKRSNGFVLPCFMAALLVLLLAVPSVLRFSEEGPGASHAYWLVSLAGGLIVGGLAQKSRLCMAGGIRDIFLFRDFHLVSGFAAIFATVLIGNLLLGGFHPTLAVQPIAHHDYLWNLLGMAAVGWGAVLLGGCPLRQLILAGEGNGDSAVTVFGMLTGAALSHNFGMAGNADAMTGGAFVAGGVGTPGQIGILIGLILLFIISVVNLHKEEKNNG</sequence>
<feature type="transmembrane region" description="Helical" evidence="1">
    <location>
        <begin position="189"/>
        <end position="206"/>
    </location>
</feature>
<protein>
    <submittedName>
        <fullName evidence="2">YedE-related selenium metabolism membrane protein</fullName>
    </submittedName>
</protein>
<feature type="transmembrane region" description="Helical" evidence="1">
    <location>
        <begin position="56"/>
        <end position="75"/>
    </location>
</feature>
<feature type="transmembrane region" description="Helical" evidence="1">
    <location>
        <begin position="337"/>
        <end position="356"/>
    </location>
</feature>
<gene>
    <name evidence="2" type="ORF">H8S45_01650</name>
</gene>
<dbReference type="InterPro" id="IPR007272">
    <property type="entry name" value="Sulf_transp_TsuA/YedE"/>
</dbReference>
<evidence type="ECO:0000313" key="3">
    <source>
        <dbReference type="Proteomes" id="UP000606499"/>
    </source>
</evidence>
<keyword evidence="3" id="KW-1185">Reference proteome</keyword>
<comment type="caution">
    <text evidence="2">The sequence shown here is derived from an EMBL/GenBank/DDBJ whole genome shotgun (WGS) entry which is preliminary data.</text>
</comment>
<dbReference type="AlphaFoldDB" id="A0A923LRY8"/>
<dbReference type="InterPro" id="IPR026366">
    <property type="entry name" value="Seleno_YedE"/>
</dbReference>
<dbReference type="Pfam" id="PF04143">
    <property type="entry name" value="Sulf_transp"/>
    <property type="match status" value="1"/>
</dbReference>
<dbReference type="Proteomes" id="UP000606499">
    <property type="component" value="Unassembled WGS sequence"/>
</dbReference>
<feature type="transmembrane region" description="Helical" evidence="1">
    <location>
        <begin position="227"/>
        <end position="250"/>
    </location>
</feature>
<reference evidence="2" key="1">
    <citation type="submission" date="2020-08" db="EMBL/GenBank/DDBJ databases">
        <title>Genome public.</title>
        <authorList>
            <person name="Liu C."/>
            <person name="Sun Q."/>
        </authorList>
    </citation>
    <scope>NUCLEOTIDE SEQUENCE</scope>
    <source>
        <strain evidence="2">NSJ-28</strain>
    </source>
</reference>
<feature type="transmembrane region" description="Helical" evidence="1">
    <location>
        <begin position="122"/>
        <end position="143"/>
    </location>
</feature>
<organism evidence="2 3">
    <name type="scientific">Agathobaculum faecis</name>
    <dbReference type="NCBI Taxonomy" id="2763013"/>
    <lineage>
        <taxon>Bacteria</taxon>
        <taxon>Bacillati</taxon>
        <taxon>Bacillota</taxon>
        <taxon>Clostridia</taxon>
        <taxon>Eubacteriales</taxon>
        <taxon>Butyricicoccaceae</taxon>
        <taxon>Agathobaculum</taxon>
    </lineage>
</organism>
<evidence type="ECO:0000256" key="1">
    <source>
        <dbReference type="SAM" id="Phobius"/>
    </source>
</evidence>
<feature type="transmembrane region" description="Helical" evidence="1">
    <location>
        <begin position="296"/>
        <end position="317"/>
    </location>
</feature>